<dbReference type="AlphaFoldDB" id="A0A8E6B6J5"/>
<dbReference type="RefSeq" id="WP_213496718.1">
    <property type="nucleotide sequence ID" value="NZ_CP074694.1"/>
</dbReference>
<dbReference type="PANTHER" id="PTHR34817:SF2">
    <property type="entry name" value="NUCLEOTIDYLTRANSFERASE"/>
    <property type="match status" value="1"/>
</dbReference>
<dbReference type="PANTHER" id="PTHR34817">
    <property type="entry name" value="NUCLEOTIDYLTRANSFERASE"/>
    <property type="match status" value="1"/>
</dbReference>
<gene>
    <name evidence="1" type="ORF">KIH39_25190</name>
</gene>
<evidence type="ECO:0000313" key="1">
    <source>
        <dbReference type="EMBL" id="QVL32091.1"/>
    </source>
</evidence>
<organism evidence="1 2">
    <name type="scientific">Telmatocola sphagniphila</name>
    <dbReference type="NCBI Taxonomy" id="1123043"/>
    <lineage>
        <taxon>Bacteria</taxon>
        <taxon>Pseudomonadati</taxon>
        <taxon>Planctomycetota</taxon>
        <taxon>Planctomycetia</taxon>
        <taxon>Gemmatales</taxon>
        <taxon>Gemmataceae</taxon>
    </lineage>
</organism>
<proteinExistence type="predicted"/>
<evidence type="ECO:0000313" key="2">
    <source>
        <dbReference type="Proteomes" id="UP000676194"/>
    </source>
</evidence>
<dbReference type="KEGG" id="tsph:KIH39_25190"/>
<dbReference type="Proteomes" id="UP000676194">
    <property type="component" value="Chromosome"/>
</dbReference>
<keyword evidence="2" id="KW-1185">Reference proteome</keyword>
<dbReference type="EMBL" id="CP074694">
    <property type="protein sequence ID" value="QVL32091.1"/>
    <property type="molecule type" value="Genomic_DNA"/>
</dbReference>
<sequence length="254" mass="29609">MNELIRTELEAIEEREKVRILYACESGSRMWGFASPDSDFDVRFIYVRPLDWYLAIHVENKRDVIERITSEDLDLVGWDLRKALGLLQKSNPSLLEWLYSPIVYRENLPFIDRMKELALQFFSPMASFHHYRSMGPNHNLKYLQREEVSYKKYLYPIRGILAAQWLEQGRGIVPVRFDELFDALVSEGPLRSAILDLLRVKKTSGEKQSGGRIAVLHEFIDSEIARLEKVVLPNAATRADVSELDQFFRETVKN</sequence>
<name>A0A8E6B6J5_9BACT</name>
<reference evidence="1" key="1">
    <citation type="submission" date="2021-05" db="EMBL/GenBank/DDBJ databases">
        <title>Complete genome sequence of the cellulolytic planctomycete Telmatocola sphagniphila SP2T and characterization of the first cellulase from planctomycetes.</title>
        <authorList>
            <person name="Rakitin A.L."/>
            <person name="Beletsky A.V."/>
            <person name="Naumoff D.G."/>
            <person name="Kulichevskaya I.S."/>
            <person name="Mardanov A.V."/>
            <person name="Ravin N.V."/>
            <person name="Dedysh S.N."/>
        </authorList>
    </citation>
    <scope>NUCLEOTIDE SEQUENCE</scope>
    <source>
        <strain evidence="1">SP2T</strain>
    </source>
</reference>
<accession>A0A8E6B6J5</accession>
<dbReference type="InterPro" id="IPR018775">
    <property type="entry name" value="RlaP"/>
</dbReference>
<protein>
    <submittedName>
        <fullName evidence="1">Nucleotidyltransferase domain-containing protein</fullName>
    </submittedName>
</protein>
<dbReference type="Pfam" id="PF10127">
    <property type="entry name" value="RlaP"/>
    <property type="match status" value="1"/>
</dbReference>